<feature type="transmembrane region" description="Helical" evidence="1">
    <location>
        <begin position="112"/>
        <end position="137"/>
    </location>
</feature>
<dbReference type="InterPro" id="IPR025635">
    <property type="entry name" value="DUF4293"/>
</dbReference>
<reference evidence="2" key="2">
    <citation type="submission" date="2021-04" db="EMBL/GenBank/DDBJ databases">
        <authorList>
            <person name="Gilroy R."/>
        </authorList>
    </citation>
    <scope>NUCLEOTIDE SEQUENCE</scope>
    <source>
        <strain evidence="2">ChiHecec1B25-7008</strain>
    </source>
</reference>
<evidence type="ECO:0000256" key="1">
    <source>
        <dbReference type="SAM" id="Phobius"/>
    </source>
</evidence>
<dbReference type="EMBL" id="DWZE01000089">
    <property type="protein sequence ID" value="HJA83896.1"/>
    <property type="molecule type" value="Genomic_DNA"/>
</dbReference>
<gene>
    <name evidence="2" type="ORF">H9785_08015</name>
</gene>
<evidence type="ECO:0000313" key="3">
    <source>
        <dbReference type="Proteomes" id="UP000823860"/>
    </source>
</evidence>
<reference evidence="2" key="1">
    <citation type="journal article" date="2021" name="PeerJ">
        <title>Extensive microbial diversity within the chicken gut microbiome revealed by metagenomics and culture.</title>
        <authorList>
            <person name="Gilroy R."/>
            <person name="Ravi A."/>
            <person name="Getino M."/>
            <person name="Pursley I."/>
            <person name="Horton D.L."/>
            <person name="Alikhan N.F."/>
            <person name="Baker D."/>
            <person name="Gharbi K."/>
            <person name="Hall N."/>
            <person name="Watson M."/>
            <person name="Adriaenssens E.M."/>
            <person name="Foster-Nyarko E."/>
            <person name="Jarju S."/>
            <person name="Secka A."/>
            <person name="Antonio M."/>
            <person name="Oren A."/>
            <person name="Chaudhuri R.R."/>
            <person name="La Ragione R."/>
            <person name="Hildebrand F."/>
            <person name="Pallen M.J."/>
        </authorList>
    </citation>
    <scope>NUCLEOTIDE SEQUENCE</scope>
    <source>
        <strain evidence="2">ChiHecec1B25-7008</strain>
    </source>
</reference>
<dbReference type="Proteomes" id="UP000823860">
    <property type="component" value="Unassembled WGS sequence"/>
</dbReference>
<sequence>MIQRIQSVYLLLATIALVIALCMPAGYFVGGSEAEVYPFRPLGVMLAEGSVQSTWGLFGILLLSALIACCTIFLFRNRQLQMRMTVFNGLLLIGYYVAFSVFVYVLKGESSFTFQIGWALCLPLASIILNYLAFCAIRKDDKMVRDAYRLRK</sequence>
<dbReference type="AlphaFoldDB" id="A0A9D2KSB1"/>
<comment type="caution">
    <text evidence="2">The sequence shown here is derived from an EMBL/GenBank/DDBJ whole genome shotgun (WGS) entry which is preliminary data.</text>
</comment>
<accession>A0A9D2KSB1</accession>
<protein>
    <submittedName>
        <fullName evidence="2">DUF4293 domain-containing protein</fullName>
    </submittedName>
</protein>
<keyword evidence="1" id="KW-1133">Transmembrane helix</keyword>
<keyword evidence="1" id="KW-0812">Transmembrane</keyword>
<dbReference type="Pfam" id="PF14126">
    <property type="entry name" value="DUF4293"/>
    <property type="match status" value="1"/>
</dbReference>
<evidence type="ECO:0000313" key="2">
    <source>
        <dbReference type="EMBL" id="HJA83896.1"/>
    </source>
</evidence>
<organism evidence="2 3">
    <name type="scientific">Candidatus Bacteroides intestinavium</name>
    <dbReference type="NCBI Taxonomy" id="2838469"/>
    <lineage>
        <taxon>Bacteria</taxon>
        <taxon>Pseudomonadati</taxon>
        <taxon>Bacteroidota</taxon>
        <taxon>Bacteroidia</taxon>
        <taxon>Bacteroidales</taxon>
        <taxon>Bacteroidaceae</taxon>
        <taxon>Bacteroides</taxon>
    </lineage>
</organism>
<keyword evidence="1" id="KW-0472">Membrane</keyword>
<feature type="transmembrane region" description="Helical" evidence="1">
    <location>
        <begin position="87"/>
        <end position="106"/>
    </location>
</feature>
<feature type="transmembrane region" description="Helical" evidence="1">
    <location>
        <begin position="58"/>
        <end position="75"/>
    </location>
</feature>
<proteinExistence type="predicted"/>
<name>A0A9D2KSB1_9BACE</name>